<gene>
    <name evidence="1" type="ORF">K488DRAFT_81539</name>
</gene>
<accession>A0ACB8QYR2</accession>
<sequence>MRSRYPRLKGSSISEEDAKLAEEQLPAQKVEVQNEPRALSFAELQELITQGKTDQIPNNKHIPDVLNDTPPSESVAAPRKKPWEM</sequence>
<evidence type="ECO:0000313" key="1">
    <source>
        <dbReference type="EMBL" id="KAI0037044.1"/>
    </source>
</evidence>
<reference evidence="1" key="1">
    <citation type="submission" date="2021-02" db="EMBL/GenBank/DDBJ databases">
        <authorList>
            <consortium name="DOE Joint Genome Institute"/>
            <person name="Ahrendt S."/>
            <person name="Looney B.P."/>
            <person name="Miyauchi S."/>
            <person name="Morin E."/>
            <person name="Drula E."/>
            <person name="Courty P.E."/>
            <person name="Chicoki N."/>
            <person name="Fauchery L."/>
            <person name="Kohler A."/>
            <person name="Kuo A."/>
            <person name="Labutti K."/>
            <person name="Pangilinan J."/>
            <person name="Lipzen A."/>
            <person name="Riley R."/>
            <person name="Andreopoulos W."/>
            <person name="He G."/>
            <person name="Johnson J."/>
            <person name="Barry K.W."/>
            <person name="Grigoriev I.V."/>
            <person name="Nagy L."/>
            <person name="Hibbett D."/>
            <person name="Henrissat B."/>
            <person name="Matheny P.B."/>
            <person name="Labbe J."/>
            <person name="Martin F."/>
        </authorList>
    </citation>
    <scope>NUCLEOTIDE SEQUENCE</scope>
    <source>
        <strain evidence="1">EC-137</strain>
    </source>
</reference>
<dbReference type="Proteomes" id="UP000814128">
    <property type="component" value="Unassembled WGS sequence"/>
</dbReference>
<protein>
    <submittedName>
        <fullName evidence="1">Uncharacterized protein</fullName>
    </submittedName>
</protein>
<organism evidence="1 2">
    <name type="scientific">Vararia minispora EC-137</name>
    <dbReference type="NCBI Taxonomy" id="1314806"/>
    <lineage>
        <taxon>Eukaryota</taxon>
        <taxon>Fungi</taxon>
        <taxon>Dikarya</taxon>
        <taxon>Basidiomycota</taxon>
        <taxon>Agaricomycotina</taxon>
        <taxon>Agaricomycetes</taxon>
        <taxon>Russulales</taxon>
        <taxon>Lachnocladiaceae</taxon>
        <taxon>Vararia</taxon>
    </lineage>
</organism>
<proteinExistence type="predicted"/>
<keyword evidence="2" id="KW-1185">Reference proteome</keyword>
<evidence type="ECO:0000313" key="2">
    <source>
        <dbReference type="Proteomes" id="UP000814128"/>
    </source>
</evidence>
<comment type="caution">
    <text evidence="1">The sequence shown here is derived from an EMBL/GenBank/DDBJ whole genome shotgun (WGS) entry which is preliminary data.</text>
</comment>
<dbReference type="EMBL" id="MU273466">
    <property type="protein sequence ID" value="KAI0037044.1"/>
    <property type="molecule type" value="Genomic_DNA"/>
</dbReference>
<name>A0ACB8QYR2_9AGAM</name>
<reference evidence="1" key="2">
    <citation type="journal article" date="2022" name="New Phytol.">
        <title>Evolutionary transition to the ectomycorrhizal habit in the genomes of a hyperdiverse lineage of mushroom-forming fungi.</title>
        <authorList>
            <person name="Looney B."/>
            <person name="Miyauchi S."/>
            <person name="Morin E."/>
            <person name="Drula E."/>
            <person name="Courty P.E."/>
            <person name="Kohler A."/>
            <person name="Kuo A."/>
            <person name="LaButti K."/>
            <person name="Pangilinan J."/>
            <person name="Lipzen A."/>
            <person name="Riley R."/>
            <person name="Andreopoulos W."/>
            <person name="He G."/>
            <person name="Johnson J."/>
            <person name="Nolan M."/>
            <person name="Tritt A."/>
            <person name="Barry K.W."/>
            <person name="Grigoriev I.V."/>
            <person name="Nagy L.G."/>
            <person name="Hibbett D."/>
            <person name="Henrissat B."/>
            <person name="Matheny P.B."/>
            <person name="Labbe J."/>
            <person name="Martin F.M."/>
        </authorList>
    </citation>
    <scope>NUCLEOTIDE SEQUENCE</scope>
    <source>
        <strain evidence="1">EC-137</strain>
    </source>
</reference>